<organism evidence="1 2">
    <name type="scientific">Aspergillus glaucus CBS 516.65</name>
    <dbReference type="NCBI Taxonomy" id="1160497"/>
    <lineage>
        <taxon>Eukaryota</taxon>
        <taxon>Fungi</taxon>
        <taxon>Dikarya</taxon>
        <taxon>Ascomycota</taxon>
        <taxon>Pezizomycotina</taxon>
        <taxon>Eurotiomycetes</taxon>
        <taxon>Eurotiomycetidae</taxon>
        <taxon>Eurotiales</taxon>
        <taxon>Aspergillaceae</taxon>
        <taxon>Aspergillus</taxon>
        <taxon>Aspergillus subgen. Aspergillus</taxon>
    </lineage>
</organism>
<accession>A0A1L9V5M7</accession>
<dbReference type="EMBL" id="KV878920">
    <property type="protein sequence ID" value="OJJ79237.1"/>
    <property type="molecule type" value="Genomic_DNA"/>
</dbReference>
<evidence type="ECO:0000313" key="2">
    <source>
        <dbReference type="Proteomes" id="UP000184300"/>
    </source>
</evidence>
<dbReference type="Proteomes" id="UP000184300">
    <property type="component" value="Unassembled WGS sequence"/>
</dbReference>
<proteinExistence type="predicted"/>
<evidence type="ECO:0000313" key="1">
    <source>
        <dbReference type="EMBL" id="OJJ79237.1"/>
    </source>
</evidence>
<dbReference type="RefSeq" id="XP_022395935.1">
    <property type="nucleotide sequence ID" value="XM_022550356.1"/>
</dbReference>
<name>A0A1L9V5M7_ASPGL</name>
<reference evidence="2" key="1">
    <citation type="journal article" date="2017" name="Genome Biol.">
        <title>Comparative genomics reveals high biological diversity and specific adaptations in the industrially and medically important fungal genus Aspergillus.</title>
        <authorList>
            <person name="de Vries R.P."/>
            <person name="Riley R."/>
            <person name="Wiebenga A."/>
            <person name="Aguilar-Osorio G."/>
            <person name="Amillis S."/>
            <person name="Uchima C.A."/>
            <person name="Anderluh G."/>
            <person name="Asadollahi M."/>
            <person name="Askin M."/>
            <person name="Barry K."/>
            <person name="Battaglia E."/>
            <person name="Bayram O."/>
            <person name="Benocci T."/>
            <person name="Braus-Stromeyer S.A."/>
            <person name="Caldana C."/>
            <person name="Canovas D."/>
            <person name="Cerqueira G.C."/>
            <person name="Chen F."/>
            <person name="Chen W."/>
            <person name="Choi C."/>
            <person name="Clum A."/>
            <person name="Dos Santos R.A."/>
            <person name="Damasio A.R."/>
            <person name="Diallinas G."/>
            <person name="Emri T."/>
            <person name="Fekete E."/>
            <person name="Flipphi M."/>
            <person name="Freyberg S."/>
            <person name="Gallo A."/>
            <person name="Gournas C."/>
            <person name="Habgood R."/>
            <person name="Hainaut M."/>
            <person name="Harispe M.L."/>
            <person name="Henrissat B."/>
            <person name="Hilden K.S."/>
            <person name="Hope R."/>
            <person name="Hossain A."/>
            <person name="Karabika E."/>
            <person name="Karaffa L."/>
            <person name="Karanyi Z."/>
            <person name="Krasevec N."/>
            <person name="Kuo A."/>
            <person name="Kusch H."/>
            <person name="LaButti K."/>
            <person name="Lagendijk E.L."/>
            <person name="Lapidus A."/>
            <person name="Levasseur A."/>
            <person name="Lindquist E."/>
            <person name="Lipzen A."/>
            <person name="Logrieco A.F."/>
            <person name="MacCabe A."/>
            <person name="Maekelae M.R."/>
            <person name="Malavazi I."/>
            <person name="Melin P."/>
            <person name="Meyer V."/>
            <person name="Mielnichuk N."/>
            <person name="Miskei M."/>
            <person name="Molnar A.P."/>
            <person name="Mule G."/>
            <person name="Ngan C.Y."/>
            <person name="Orejas M."/>
            <person name="Orosz E."/>
            <person name="Ouedraogo J.P."/>
            <person name="Overkamp K.M."/>
            <person name="Park H.-S."/>
            <person name="Perrone G."/>
            <person name="Piumi F."/>
            <person name="Punt P.J."/>
            <person name="Ram A.F."/>
            <person name="Ramon A."/>
            <person name="Rauscher S."/>
            <person name="Record E."/>
            <person name="Riano-Pachon D.M."/>
            <person name="Robert V."/>
            <person name="Roehrig J."/>
            <person name="Ruller R."/>
            <person name="Salamov A."/>
            <person name="Salih N.S."/>
            <person name="Samson R.A."/>
            <person name="Sandor E."/>
            <person name="Sanguinetti M."/>
            <person name="Schuetze T."/>
            <person name="Sepcic K."/>
            <person name="Shelest E."/>
            <person name="Sherlock G."/>
            <person name="Sophianopoulou V."/>
            <person name="Squina F.M."/>
            <person name="Sun H."/>
            <person name="Susca A."/>
            <person name="Todd R.B."/>
            <person name="Tsang A."/>
            <person name="Unkles S.E."/>
            <person name="van de Wiele N."/>
            <person name="van Rossen-Uffink D."/>
            <person name="Oliveira J.V."/>
            <person name="Vesth T.C."/>
            <person name="Visser J."/>
            <person name="Yu J.-H."/>
            <person name="Zhou M."/>
            <person name="Andersen M.R."/>
            <person name="Archer D.B."/>
            <person name="Baker S.E."/>
            <person name="Benoit I."/>
            <person name="Brakhage A.A."/>
            <person name="Braus G.H."/>
            <person name="Fischer R."/>
            <person name="Frisvad J.C."/>
            <person name="Goldman G.H."/>
            <person name="Houbraken J."/>
            <person name="Oakley B."/>
            <person name="Pocsi I."/>
            <person name="Scazzocchio C."/>
            <person name="Seiboth B."/>
            <person name="vanKuyk P.A."/>
            <person name="Wortman J."/>
            <person name="Dyer P.S."/>
            <person name="Grigoriev I.V."/>
        </authorList>
    </citation>
    <scope>NUCLEOTIDE SEQUENCE [LARGE SCALE GENOMIC DNA]</scope>
    <source>
        <strain evidence="2">CBS 516.65</strain>
    </source>
</reference>
<keyword evidence="2" id="KW-1185">Reference proteome</keyword>
<protein>
    <submittedName>
        <fullName evidence="1">Uncharacterized protein</fullName>
    </submittedName>
</protein>
<dbReference type="OrthoDB" id="3549294at2759"/>
<sequence length="191" mass="21281">MMNLSTAAWLGHEQSFIQNTGQQRGLRSSGFMSRAEVWRLLFLTSSTSLDQGNSPWKPPGEIALQKTSRRRFAYIKTAETTFFAVLSDDGFYPDVATICSESDYQGTALTSFYLLLSHKAARNTTRGAFQWMAGIYGKDSPLIEDEIYDHEWIDAGGDTFKNVLAEVALGLSPRSMTGIHLLLPRYPTANP</sequence>
<dbReference type="GeneID" id="34466616"/>
<dbReference type="AlphaFoldDB" id="A0A1L9V5M7"/>
<dbReference type="VEuPathDB" id="FungiDB:ASPGLDRAFT_85985"/>
<gene>
    <name evidence="1" type="ORF">ASPGLDRAFT_85985</name>
</gene>